<dbReference type="Proteomes" id="UP001444625">
    <property type="component" value="Unassembled WGS sequence"/>
</dbReference>
<reference evidence="1 2" key="1">
    <citation type="submission" date="2024-05" db="EMBL/GenBank/DDBJ databases">
        <authorList>
            <person name="Haq I."/>
            <person name="Ullah Z."/>
            <person name="Ahmad R."/>
            <person name="Li M."/>
            <person name="Tong Y."/>
        </authorList>
    </citation>
    <scope>NUCLEOTIDE SEQUENCE [LARGE SCALE GENOMIC DNA]</scope>
    <source>
        <strain evidence="1 2">16A2E</strain>
    </source>
</reference>
<evidence type="ECO:0008006" key="3">
    <source>
        <dbReference type="Google" id="ProtNLM"/>
    </source>
</evidence>
<dbReference type="PROSITE" id="PS51257">
    <property type="entry name" value="PROKAR_LIPOPROTEIN"/>
    <property type="match status" value="1"/>
</dbReference>
<organism evidence="1 2">
    <name type="scientific">Ornithinibacillus xuwenensis</name>
    <dbReference type="NCBI Taxonomy" id="3144668"/>
    <lineage>
        <taxon>Bacteria</taxon>
        <taxon>Bacillati</taxon>
        <taxon>Bacillota</taxon>
        <taxon>Bacilli</taxon>
        <taxon>Bacillales</taxon>
        <taxon>Bacillaceae</taxon>
        <taxon>Ornithinibacillus</taxon>
    </lineage>
</organism>
<accession>A0ABU9XJI1</accession>
<name>A0ABU9XJI1_9BACI</name>
<keyword evidence="2" id="KW-1185">Reference proteome</keyword>
<comment type="caution">
    <text evidence="1">The sequence shown here is derived from an EMBL/GenBank/DDBJ whole genome shotgun (WGS) entry which is preliminary data.</text>
</comment>
<proteinExistence type="predicted"/>
<protein>
    <recommendedName>
        <fullName evidence="3">Lipoprotein</fullName>
    </recommendedName>
</protein>
<dbReference type="RefSeq" id="WP_345825943.1">
    <property type="nucleotide sequence ID" value="NZ_JBDIML010000005.1"/>
</dbReference>
<gene>
    <name evidence="1" type="ORF">ABC228_14845</name>
</gene>
<evidence type="ECO:0000313" key="1">
    <source>
        <dbReference type="EMBL" id="MEN2768458.1"/>
    </source>
</evidence>
<evidence type="ECO:0000313" key="2">
    <source>
        <dbReference type="Proteomes" id="UP001444625"/>
    </source>
</evidence>
<dbReference type="EMBL" id="JBDIML010000005">
    <property type="protein sequence ID" value="MEN2768458.1"/>
    <property type="molecule type" value="Genomic_DNA"/>
</dbReference>
<sequence length="181" mass="21128">MSRKVVFIILTCLLFIVGCNSYSKYDDKEVAAIVRGEEITIGELRFLYPDEKIVDYLDGTIKARLAVQEAKKLNLDVSQELQEVQEIVIENSTYPFNEDNHESGNDFREFVDTQSKKLEMDPEEYYDRYFEITQETSIYLVAYLEELLGEPKMNVDYDAQANELLNDLVKENEKEIQILIK</sequence>